<organism evidence="6 7">
    <name type="scientific">Acacia crassicarpa</name>
    <name type="common">northern wattle</name>
    <dbReference type="NCBI Taxonomy" id="499986"/>
    <lineage>
        <taxon>Eukaryota</taxon>
        <taxon>Viridiplantae</taxon>
        <taxon>Streptophyta</taxon>
        <taxon>Embryophyta</taxon>
        <taxon>Tracheophyta</taxon>
        <taxon>Spermatophyta</taxon>
        <taxon>Magnoliopsida</taxon>
        <taxon>eudicotyledons</taxon>
        <taxon>Gunneridae</taxon>
        <taxon>Pentapetalae</taxon>
        <taxon>rosids</taxon>
        <taxon>fabids</taxon>
        <taxon>Fabales</taxon>
        <taxon>Fabaceae</taxon>
        <taxon>Caesalpinioideae</taxon>
        <taxon>mimosoid clade</taxon>
        <taxon>Acacieae</taxon>
        <taxon>Acacia</taxon>
    </lineage>
</organism>
<dbReference type="InterPro" id="IPR045074">
    <property type="entry name" value="GST_C_Tau"/>
</dbReference>
<dbReference type="CDD" id="cd03058">
    <property type="entry name" value="GST_N_Tau"/>
    <property type="match status" value="1"/>
</dbReference>
<dbReference type="CDD" id="cd03185">
    <property type="entry name" value="GST_C_Tau"/>
    <property type="match status" value="1"/>
</dbReference>
<sequence length="224" mass="26264">MEDVKLLGFWTSLYSHRVIWTLKLKGINYEYIEEDKVNKSDLLLRSNPIYKKVPVLIHGRKVIVESPVILEYIEETWPDTPLLPKDTYDKAVARFWIKFADDVVKIVIATFFQAFKDEQEKEDAIQKALETLKVLEDQGLGDKKFFGGNEISMVDISYGVLGIWLEGLEEIVGIKLVEANKLPRLHAWRHRFKQIPVIKDNLPDYEKLKTHLQWRREGTISFKY</sequence>
<evidence type="ECO:0000256" key="1">
    <source>
        <dbReference type="ARBA" id="ARBA00022679"/>
    </source>
</evidence>
<dbReference type="InterPro" id="IPR004045">
    <property type="entry name" value="Glutathione_S-Trfase_N"/>
</dbReference>
<feature type="domain" description="GST C-terminal" evidence="5">
    <location>
        <begin position="86"/>
        <end position="212"/>
    </location>
</feature>
<comment type="subcellular location">
    <subcellularLocation>
        <location evidence="3">Cytoplasm</location>
        <location evidence="3">Cytosol</location>
    </subcellularLocation>
</comment>
<evidence type="ECO:0000313" key="6">
    <source>
        <dbReference type="EMBL" id="KAK4266262.1"/>
    </source>
</evidence>
<dbReference type="InterPro" id="IPR010987">
    <property type="entry name" value="Glutathione-S-Trfase_C-like"/>
</dbReference>
<dbReference type="SUPFAM" id="SSF52833">
    <property type="entry name" value="Thioredoxin-like"/>
    <property type="match status" value="1"/>
</dbReference>
<evidence type="ECO:0000259" key="4">
    <source>
        <dbReference type="PROSITE" id="PS50404"/>
    </source>
</evidence>
<keyword evidence="1 3" id="KW-0808">Transferase</keyword>
<dbReference type="SUPFAM" id="SSF47616">
    <property type="entry name" value="GST C-terminal domain-like"/>
    <property type="match status" value="1"/>
</dbReference>
<keyword evidence="3" id="KW-0963">Cytoplasm</keyword>
<comment type="caution">
    <text evidence="6">The sequence shown here is derived from an EMBL/GenBank/DDBJ whole genome shotgun (WGS) entry which is preliminary data.</text>
</comment>
<dbReference type="FunFam" id="3.40.30.10:FF:000014">
    <property type="entry name" value="Tau class glutathione S-transferase"/>
    <property type="match status" value="1"/>
</dbReference>
<dbReference type="SFLD" id="SFLDG00358">
    <property type="entry name" value="Main_(cytGST)"/>
    <property type="match status" value="1"/>
</dbReference>
<dbReference type="AlphaFoldDB" id="A0AAE1J9B0"/>
<gene>
    <name evidence="6" type="ORF">QN277_027212</name>
</gene>
<proteinExistence type="inferred from homology"/>
<evidence type="ECO:0000256" key="2">
    <source>
        <dbReference type="ARBA" id="ARBA00047960"/>
    </source>
</evidence>
<dbReference type="Proteomes" id="UP001293593">
    <property type="component" value="Unassembled WGS sequence"/>
</dbReference>
<name>A0AAE1J9B0_9FABA</name>
<dbReference type="InterPro" id="IPR045073">
    <property type="entry name" value="Omega/Tau-like"/>
</dbReference>
<protein>
    <recommendedName>
        <fullName evidence="3">Glutathione S-transferase</fullName>
        <ecNumber evidence="3">2.5.1.18</ecNumber>
    </recommendedName>
</protein>
<dbReference type="PANTHER" id="PTHR11260">
    <property type="entry name" value="GLUTATHIONE S-TRANSFERASE, GST, SUPERFAMILY, GST DOMAIN CONTAINING"/>
    <property type="match status" value="1"/>
</dbReference>
<evidence type="ECO:0000259" key="5">
    <source>
        <dbReference type="PROSITE" id="PS50405"/>
    </source>
</evidence>
<comment type="catalytic activity">
    <reaction evidence="2 3">
        <text>RX + glutathione = an S-substituted glutathione + a halide anion + H(+)</text>
        <dbReference type="Rhea" id="RHEA:16437"/>
        <dbReference type="ChEBI" id="CHEBI:15378"/>
        <dbReference type="ChEBI" id="CHEBI:16042"/>
        <dbReference type="ChEBI" id="CHEBI:17792"/>
        <dbReference type="ChEBI" id="CHEBI:57925"/>
        <dbReference type="ChEBI" id="CHEBI:90779"/>
        <dbReference type="EC" id="2.5.1.18"/>
    </reaction>
</comment>
<dbReference type="GO" id="GO:0004364">
    <property type="term" value="F:glutathione transferase activity"/>
    <property type="evidence" value="ECO:0007669"/>
    <property type="project" value="UniProtKB-EC"/>
</dbReference>
<evidence type="ECO:0000313" key="7">
    <source>
        <dbReference type="Proteomes" id="UP001293593"/>
    </source>
</evidence>
<accession>A0AAE1J9B0</accession>
<keyword evidence="7" id="KW-1185">Reference proteome</keyword>
<comment type="similarity">
    <text evidence="3">Belongs to the GST superfamily.</text>
</comment>
<dbReference type="SFLD" id="SFLDS00019">
    <property type="entry name" value="Glutathione_Transferase_(cytos"/>
    <property type="match status" value="1"/>
</dbReference>
<comment type="function">
    <text evidence="3">Is involved in the conjugation of reduced glutathione to a wide number of exogenous and endogenous hydrophobic electrophiles.</text>
</comment>
<dbReference type="InterPro" id="IPR036282">
    <property type="entry name" value="Glutathione-S-Trfase_C_sf"/>
</dbReference>
<dbReference type="InterPro" id="IPR036249">
    <property type="entry name" value="Thioredoxin-like_sf"/>
</dbReference>
<dbReference type="Pfam" id="PF02798">
    <property type="entry name" value="GST_N"/>
    <property type="match status" value="1"/>
</dbReference>
<evidence type="ECO:0000256" key="3">
    <source>
        <dbReference type="RuleBase" id="RU369102"/>
    </source>
</evidence>
<feature type="domain" description="GST N-terminal" evidence="4">
    <location>
        <begin position="2"/>
        <end position="81"/>
    </location>
</feature>
<dbReference type="EC" id="2.5.1.18" evidence="3"/>
<dbReference type="PROSITE" id="PS50404">
    <property type="entry name" value="GST_NTER"/>
    <property type="match status" value="1"/>
</dbReference>
<dbReference type="PROSITE" id="PS50405">
    <property type="entry name" value="GST_CTER"/>
    <property type="match status" value="1"/>
</dbReference>
<dbReference type="EMBL" id="JAWXYG010000008">
    <property type="protein sequence ID" value="KAK4266262.1"/>
    <property type="molecule type" value="Genomic_DNA"/>
</dbReference>
<dbReference type="GO" id="GO:0005737">
    <property type="term" value="C:cytoplasm"/>
    <property type="evidence" value="ECO:0007669"/>
    <property type="project" value="TreeGrafter"/>
</dbReference>
<reference evidence="6" key="1">
    <citation type="submission" date="2023-10" db="EMBL/GenBank/DDBJ databases">
        <title>Chromosome-level genome of the transformable northern wattle, Acacia crassicarpa.</title>
        <authorList>
            <person name="Massaro I."/>
            <person name="Sinha N.R."/>
            <person name="Poethig S."/>
            <person name="Leichty A.R."/>
        </authorList>
    </citation>
    <scope>NUCLEOTIDE SEQUENCE</scope>
    <source>
        <strain evidence="6">Acra3RX</strain>
        <tissue evidence="6">Leaf</tissue>
    </source>
</reference>
<dbReference type="Gene3D" id="1.20.1050.10">
    <property type="match status" value="1"/>
</dbReference>
<dbReference type="InterPro" id="IPR040079">
    <property type="entry name" value="Glutathione_S-Trfase"/>
</dbReference>
<dbReference type="SFLD" id="SFLDG01152">
    <property type="entry name" value="Main.3:_Omega-_and_Tau-like"/>
    <property type="match status" value="1"/>
</dbReference>
<dbReference type="Gene3D" id="3.40.30.10">
    <property type="entry name" value="Glutaredoxin"/>
    <property type="match status" value="1"/>
</dbReference>
<dbReference type="GO" id="GO:0006749">
    <property type="term" value="P:glutathione metabolic process"/>
    <property type="evidence" value="ECO:0007669"/>
    <property type="project" value="InterPro"/>
</dbReference>
<dbReference type="PANTHER" id="PTHR11260:SF775">
    <property type="entry name" value="GLUTATHIONE S-TRANSFERASE U10"/>
    <property type="match status" value="1"/>
</dbReference>
<dbReference type="Pfam" id="PF13410">
    <property type="entry name" value="GST_C_2"/>
    <property type="match status" value="1"/>
</dbReference>
<dbReference type="FunFam" id="1.20.1050.10:FF:000012">
    <property type="entry name" value="Tau class glutathione S-transferase"/>
    <property type="match status" value="1"/>
</dbReference>